<proteinExistence type="predicted"/>
<feature type="transmembrane region" description="Helical" evidence="7">
    <location>
        <begin position="343"/>
        <end position="366"/>
    </location>
</feature>
<dbReference type="STRING" id="391625.PPSIR1_06141"/>
<evidence type="ECO:0000256" key="2">
    <source>
        <dbReference type="ARBA" id="ARBA00022741"/>
    </source>
</evidence>
<name>A6G6V3_9BACT</name>
<evidence type="ECO:0000313" key="9">
    <source>
        <dbReference type="EMBL" id="EDM78406.1"/>
    </source>
</evidence>
<keyword evidence="10" id="KW-1185">Reference proteome</keyword>
<keyword evidence="7" id="KW-0812">Transmembrane</keyword>
<dbReference type="PROSITE" id="PS00107">
    <property type="entry name" value="PROTEIN_KINASE_ATP"/>
    <property type="match status" value="1"/>
</dbReference>
<dbReference type="GO" id="GO:0004674">
    <property type="term" value="F:protein serine/threonine kinase activity"/>
    <property type="evidence" value="ECO:0007669"/>
    <property type="project" value="UniProtKB-KW"/>
</dbReference>
<dbReference type="eggNOG" id="COG0515">
    <property type="taxonomic scope" value="Bacteria"/>
</dbReference>
<evidence type="ECO:0000256" key="3">
    <source>
        <dbReference type="ARBA" id="ARBA00022777"/>
    </source>
</evidence>
<keyword evidence="3 9" id="KW-0418">Kinase</keyword>
<dbReference type="PANTHER" id="PTHR43289">
    <property type="entry name" value="MITOGEN-ACTIVATED PROTEIN KINASE KINASE KINASE 20-RELATED"/>
    <property type="match status" value="1"/>
</dbReference>
<dbReference type="Pfam" id="PF00069">
    <property type="entry name" value="Pkinase"/>
    <property type="match status" value="1"/>
</dbReference>
<gene>
    <name evidence="9" type="ORF">PPSIR1_06141</name>
</gene>
<evidence type="ECO:0000313" key="10">
    <source>
        <dbReference type="Proteomes" id="UP000005801"/>
    </source>
</evidence>
<dbReference type="InterPro" id="IPR011009">
    <property type="entry name" value="Kinase-like_dom_sf"/>
</dbReference>
<evidence type="ECO:0000256" key="4">
    <source>
        <dbReference type="ARBA" id="ARBA00022840"/>
    </source>
</evidence>
<accession>A6G6V3</accession>
<evidence type="ECO:0000256" key="5">
    <source>
        <dbReference type="PROSITE-ProRule" id="PRU10141"/>
    </source>
</evidence>
<dbReference type="GO" id="GO:0005524">
    <property type="term" value="F:ATP binding"/>
    <property type="evidence" value="ECO:0007669"/>
    <property type="project" value="UniProtKB-UniRule"/>
</dbReference>
<organism evidence="9 10">
    <name type="scientific">Plesiocystis pacifica SIR-1</name>
    <dbReference type="NCBI Taxonomy" id="391625"/>
    <lineage>
        <taxon>Bacteria</taxon>
        <taxon>Pseudomonadati</taxon>
        <taxon>Myxococcota</taxon>
        <taxon>Polyangia</taxon>
        <taxon>Nannocystales</taxon>
        <taxon>Nannocystaceae</taxon>
        <taxon>Plesiocystis</taxon>
    </lineage>
</organism>
<dbReference type="PROSITE" id="PS00108">
    <property type="entry name" value="PROTEIN_KINASE_ST"/>
    <property type="match status" value="1"/>
</dbReference>
<dbReference type="PANTHER" id="PTHR43289:SF6">
    <property type="entry name" value="SERINE_THREONINE-PROTEIN KINASE NEKL-3"/>
    <property type="match status" value="1"/>
</dbReference>
<dbReference type="InterPro" id="IPR017441">
    <property type="entry name" value="Protein_kinase_ATP_BS"/>
</dbReference>
<sequence length="498" mass="53892">MDADLPPDDDGPDELDPSEPIDEIPLLDESERLPPAWRELLAEISACRAVHQQMPEEPLFRIGRYEIEDYIGHGGMGVVVQGRDPELERPIAMKLCLGARAKAEEALLREARVLAKLDHPNIIRVFDAGRYEGHLFVVMELVEGEDAGRWSRRWVELAEVRRVYVAAAQGLAAAHEAGVLHGDFKPSNVLVAQGGRVLVADFGVAEALGEAGEDSAPNEGPRRGTLLYMAPERLWGEAGDARSDLYSLCASMWQTVYASPPFEGSSASELLAAIEARDLREGYDALDDVPEWLAAALRRGLAEEPDDRFGSMAELIEALRNEETDDGGSSGGGVGSWRGRSGFLHGLLLGLSGFAGFAVVLLVLFVQMTRPSVGKLVPELTVAEPAETRSAADVAVRLIGEGRYEEAQAVWEAEESRRKAEGEPVAEPALAIAQAYLERAKTLIETSPKLSGKLAGLAVEAASTARTELWEEGLPRTHADKVRGEALALQQRAKAAKD</sequence>
<reference evidence="9 10" key="1">
    <citation type="submission" date="2007-06" db="EMBL/GenBank/DDBJ databases">
        <authorList>
            <person name="Shimkets L."/>
            <person name="Ferriera S."/>
            <person name="Johnson J."/>
            <person name="Kravitz S."/>
            <person name="Beeson K."/>
            <person name="Sutton G."/>
            <person name="Rogers Y.-H."/>
            <person name="Friedman R."/>
            <person name="Frazier M."/>
            <person name="Venter J.C."/>
        </authorList>
    </citation>
    <scope>NUCLEOTIDE SEQUENCE [LARGE SCALE GENOMIC DNA]</scope>
    <source>
        <strain evidence="9 10">SIR-1</strain>
    </source>
</reference>
<feature type="region of interest" description="Disordered" evidence="6">
    <location>
        <begin position="1"/>
        <end position="28"/>
    </location>
</feature>
<keyword evidence="9" id="KW-0723">Serine/threonine-protein kinase</keyword>
<dbReference type="EMBL" id="ABCS01000031">
    <property type="protein sequence ID" value="EDM78406.1"/>
    <property type="molecule type" value="Genomic_DNA"/>
</dbReference>
<keyword evidence="7" id="KW-0472">Membrane</keyword>
<dbReference type="Gene3D" id="1.10.510.10">
    <property type="entry name" value="Transferase(Phosphotransferase) domain 1"/>
    <property type="match status" value="1"/>
</dbReference>
<dbReference type="Proteomes" id="UP000005801">
    <property type="component" value="Unassembled WGS sequence"/>
</dbReference>
<dbReference type="RefSeq" id="WP_006972449.1">
    <property type="nucleotide sequence ID" value="NZ_ABCS01000031.1"/>
</dbReference>
<dbReference type="AlphaFoldDB" id="A6G6V3"/>
<dbReference type="CDD" id="cd14014">
    <property type="entry name" value="STKc_PknB_like"/>
    <property type="match status" value="1"/>
</dbReference>
<dbReference type="InterPro" id="IPR008271">
    <property type="entry name" value="Ser/Thr_kinase_AS"/>
</dbReference>
<evidence type="ECO:0000256" key="1">
    <source>
        <dbReference type="ARBA" id="ARBA00022679"/>
    </source>
</evidence>
<evidence type="ECO:0000256" key="7">
    <source>
        <dbReference type="SAM" id="Phobius"/>
    </source>
</evidence>
<keyword evidence="7" id="KW-1133">Transmembrane helix</keyword>
<dbReference type="PROSITE" id="PS50011">
    <property type="entry name" value="PROTEIN_KINASE_DOM"/>
    <property type="match status" value="1"/>
</dbReference>
<keyword evidence="4 5" id="KW-0067">ATP-binding</keyword>
<comment type="caution">
    <text evidence="9">The sequence shown here is derived from an EMBL/GenBank/DDBJ whole genome shotgun (WGS) entry which is preliminary data.</text>
</comment>
<feature type="binding site" evidence="5">
    <location>
        <position position="94"/>
    </location>
    <ligand>
        <name>ATP</name>
        <dbReference type="ChEBI" id="CHEBI:30616"/>
    </ligand>
</feature>
<dbReference type="InterPro" id="IPR000719">
    <property type="entry name" value="Prot_kinase_dom"/>
</dbReference>
<feature type="domain" description="Protein kinase" evidence="8">
    <location>
        <begin position="65"/>
        <end position="320"/>
    </location>
</feature>
<dbReference type="Gene3D" id="3.30.200.20">
    <property type="entry name" value="Phosphorylase Kinase, domain 1"/>
    <property type="match status" value="1"/>
</dbReference>
<keyword evidence="1" id="KW-0808">Transferase</keyword>
<evidence type="ECO:0000259" key="8">
    <source>
        <dbReference type="PROSITE" id="PS50011"/>
    </source>
</evidence>
<dbReference type="OrthoDB" id="9801841at2"/>
<dbReference type="SUPFAM" id="SSF56112">
    <property type="entry name" value="Protein kinase-like (PK-like)"/>
    <property type="match status" value="1"/>
</dbReference>
<protein>
    <submittedName>
        <fullName evidence="9">Serine/threonine protein kinase</fullName>
    </submittedName>
</protein>
<keyword evidence="2 5" id="KW-0547">Nucleotide-binding</keyword>
<evidence type="ECO:0000256" key="6">
    <source>
        <dbReference type="SAM" id="MobiDB-lite"/>
    </source>
</evidence>